<feature type="binding site" evidence="14">
    <location>
        <position position="472"/>
    </location>
    <ligand>
        <name>ATP</name>
        <dbReference type="ChEBI" id="CHEBI:30616"/>
    </ligand>
</feature>
<dbReference type="PROSITE" id="PS00107">
    <property type="entry name" value="PROTEIN_KINASE_ATP"/>
    <property type="match status" value="1"/>
</dbReference>
<evidence type="ECO:0000256" key="16">
    <source>
        <dbReference type="SAM" id="SignalP"/>
    </source>
</evidence>
<feature type="signal peptide" evidence="16">
    <location>
        <begin position="1"/>
        <end position="19"/>
    </location>
</feature>
<dbReference type="PROSITE" id="PS50011">
    <property type="entry name" value="PROTEIN_KINASE_DOM"/>
    <property type="match status" value="1"/>
</dbReference>
<evidence type="ECO:0000256" key="9">
    <source>
        <dbReference type="ARBA" id="ARBA00022777"/>
    </source>
</evidence>
<proteinExistence type="inferred from homology"/>
<accession>A0ABQ8HKT9</accession>
<dbReference type="Gene3D" id="3.30.200.20">
    <property type="entry name" value="Phosphorylase Kinase, domain 1"/>
    <property type="match status" value="1"/>
</dbReference>
<dbReference type="InterPro" id="IPR032675">
    <property type="entry name" value="LRR_dom_sf"/>
</dbReference>
<dbReference type="InterPro" id="IPR000719">
    <property type="entry name" value="Prot_kinase_dom"/>
</dbReference>
<keyword evidence="19" id="KW-1185">Reference proteome</keyword>
<dbReference type="Pfam" id="PF07714">
    <property type="entry name" value="PK_Tyr_Ser-Thr"/>
    <property type="match status" value="1"/>
</dbReference>
<dbReference type="InterPro" id="IPR001245">
    <property type="entry name" value="Ser-Thr/Tyr_kinase_cat_dom"/>
</dbReference>
<protein>
    <recommendedName>
        <fullName evidence="17">Protein kinase domain-containing protein</fullName>
    </recommendedName>
</protein>
<dbReference type="PANTHER" id="PTHR48056">
    <property type="entry name" value="LRR RECEPTOR-LIKE SERINE/THREONINE-PROTEIN KINASE-RELATED"/>
    <property type="match status" value="1"/>
</dbReference>
<feature type="transmembrane region" description="Helical" evidence="15">
    <location>
        <begin position="378"/>
        <end position="402"/>
    </location>
</feature>
<organism evidence="18 19">
    <name type="scientific">Xanthoceras sorbifolium</name>
    <dbReference type="NCBI Taxonomy" id="99658"/>
    <lineage>
        <taxon>Eukaryota</taxon>
        <taxon>Viridiplantae</taxon>
        <taxon>Streptophyta</taxon>
        <taxon>Embryophyta</taxon>
        <taxon>Tracheophyta</taxon>
        <taxon>Spermatophyta</taxon>
        <taxon>Magnoliopsida</taxon>
        <taxon>eudicotyledons</taxon>
        <taxon>Gunneridae</taxon>
        <taxon>Pentapetalae</taxon>
        <taxon>rosids</taxon>
        <taxon>malvids</taxon>
        <taxon>Sapindales</taxon>
        <taxon>Sapindaceae</taxon>
        <taxon>Xanthoceroideae</taxon>
        <taxon>Xanthoceras</taxon>
    </lineage>
</organism>
<dbReference type="SUPFAM" id="SSF52058">
    <property type="entry name" value="L domain-like"/>
    <property type="match status" value="1"/>
</dbReference>
<evidence type="ECO:0000256" key="8">
    <source>
        <dbReference type="ARBA" id="ARBA00022741"/>
    </source>
</evidence>
<keyword evidence="9" id="KW-0418">Kinase</keyword>
<keyword evidence="11 15" id="KW-1133">Transmembrane helix</keyword>
<keyword evidence="8 14" id="KW-0547">Nucleotide-binding</keyword>
<dbReference type="Gene3D" id="3.80.10.10">
    <property type="entry name" value="Ribonuclease Inhibitor"/>
    <property type="match status" value="3"/>
</dbReference>
<dbReference type="InterPro" id="IPR017441">
    <property type="entry name" value="Protein_kinase_ATP_BS"/>
</dbReference>
<dbReference type="Proteomes" id="UP000827721">
    <property type="component" value="Unassembled WGS sequence"/>
</dbReference>
<dbReference type="InterPro" id="IPR001611">
    <property type="entry name" value="Leu-rich_rpt"/>
</dbReference>
<keyword evidence="12 15" id="KW-0472">Membrane</keyword>
<evidence type="ECO:0000256" key="6">
    <source>
        <dbReference type="ARBA" id="ARBA00022692"/>
    </source>
</evidence>
<evidence type="ECO:0000259" key="17">
    <source>
        <dbReference type="PROSITE" id="PS50011"/>
    </source>
</evidence>
<keyword evidence="3" id="KW-0723">Serine/threonine-protein kinase</keyword>
<comment type="caution">
    <text evidence="18">The sequence shown here is derived from an EMBL/GenBank/DDBJ whole genome shotgun (WGS) entry which is preliminary data.</text>
</comment>
<evidence type="ECO:0000256" key="10">
    <source>
        <dbReference type="ARBA" id="ARBA00022840"/>
    </source>
</evidence>
<sequence length="757" mass="83450">MLFIKTSIFLLLLQQLVLCSRLHLHHHHPHSLLADKAALLAFRNTITSDPNATLANWKEAVDVCNFTGVRCNKQHHRVVELNLTNCQLLGHLSPVLSNLTGLRFLVLSNNQLYGTIPAEFSNLQYLHFLQLDGNNLQGGIPESFALFSKLTLLFLFGNILTGTLPPSFFSNCTSLANIDISNNFFTGKIPREIGDSRGLWNLNLYNNQFTGEVPESLINTSMYSLDLEYNHISGELPSDIVGKLPSLQNLHLSYNNMVSHDLNPFFTSLGNCTYLDEVELAGMGLGGTLPTSIGRLINLSQLLLQENHITGSIPPHIANISGLMTLNLTCNLLNGMTPSGGIFDSITNMSFLGNHLLCGVDAGIPICSQKRHWFRSRMLLIIFILVICISVFLSTICCVIGIRRIKVMISSAKSEAIRKPRTPGLMHNFPRISYRELSEATRGFDEQRLVGTGSYGRVYKGVLSDGTAIAVKVLQLQSGNSTKSFNRECQVLKRIRHRNLIRIITACSLADFKAIVLPYMSNGSLDSCLYPNSGSLDLSLLQRVNICSDIAEGMAYLHHHSPVKVIHCDLKPSNVLLNDDMTALVSDFGIARLVTTVGVVDNLGNSTANLLCGSIGYIAPEYGFGSNTSTKGDVYSFGVVVLEMVTRRRPTDDTFAGGLSLQRWVRNHYHGRMEKVIDSSLMRAAREQSAEVKRMWDVAIGELMELGILCTQESPSTRPTMLDCADDLDRLKRYLSGDTTATFASSLGISSSTLDND</sequence>
<evidence type="ECO:0000256" key="5">
    <source>
        <dbReference type="ARBA" id="ARBA00022679"/>
    </source>
</evidence>
<comment type="subcellular location">
    <subcellularLocation>
        <location evidence="1">Membrane</location>
    </subcellularLocation>
</comment>
<dbReference type="Gene3D" id="1.10.510.10">
    <property type="entry name" value="Transferase(Phosphotransferase) domain 1"/>
    <property type="match status" value="1"/>
</dbReference>
<dbReference type="InterPro" id="IPR050647">
    <property type="entry name" value="Plant_LRR-RLKs"/>
</dbReference>
<keyword evidence="6 15" id="KW-0812">Transmembrane</keyword>
<dbReference type="InterPro" id="IPR011009">
    <property type="entry name" value="Kinase-like_dom_sf"/>
</dbReference>
<evidence type="ECO:0000256" key="12">
    <source>
        <dbReference type="ARBA" id="ARBA00023136"/>
    </source>
</evidence>
<feature type="domain" description="Protein kinase" evidence="17">
    <location>
        <begin position="444"/>
        <end position="735"/>
    </location>
</feature>
<evidence type="ECO:0000256" key="11">
    <source>
        <dbReference type="ARBA" id="ARBA00022989"/>
    </source>
</evidence>
<evidence type="ECO:0000313" key="18">
    <source>
        <dbReference type="EMBL" id="KAH7564954.1"/>
    </source>
</evidence>
<dbReference type="Pfam" id="PF00560">
    <property type="entry name" value="LRR_1"/>
    <property type="match status" value="4"/>
</dbReference>
<keyword evidence="4" id="KW-0433">Leucine-rich repeat</keyword>
<dbReference type="PANTHER" id="PTHR48056:SF73">
    <property type="entry name" value="LRR RECEPTOR-LIKE SERINE_THREONINE-PROTEIN KINASE EFR"/>
    <property type="match status" value="1"/>
</dbReference>
<dbReference type="PROSITE" id="PS00108">
    <property type="entry name" value="PROTEIN_KINASE_ST"/>
    <property type="match status" value="1"/>
</dbReference>
<dbReference type="InterPro" id="IPR008271">
    <property type="entry name" value="Ser/Thr_kinase_AS"/>
</dbReference>
<evidence type="ECO:0000256" key="1">
    <source>
        <dbReference type="ARBA" id="ARBA00004370"/>
    </source>
</evidence>
<reference evidence="18 19" key="1">
    <citation type="submission" date="2021-02" db="EMBL/GenBank/DDBJ databases">
        <title>Plant Genome Project.</title>
        <authorList>
            <person name="Zhang R.-G."/>
        </authorList>
    </citation>
    <scope>NUCLEOTIDE SEQUENCE [LARGE SCALE GENOMIC DNA]</scope>
    <source>
        <tissue evidence="18">Leaves</tissue>
    </source>
</reference>
<evidence type="ECO:0000256" key="13">
    <source>
        <dbReference type="ARBA" id="ARBA00023180"/>
    </source>
</evidence>
<dbReference type="EMBL" id="JAFEMO010000009">
    <property type="protein sequence ID" value="KAH7564954.1"/>
    <property type="molecule type" value="Genomic_DNA"/>
</dbReference>
<evidence type="ECO:0000256" key="4">
    <source>
        <dbReference type="ARBA" id="ARBA00022614"/>
    </source>
</evidence>
<dbReference type="SUPFAM" id="SSF56112">
    <property type="entry name" value="Protein kinase-like (PK-like)"/>
    <property type="match status" value="1"/>
</dbReference>
<comment type="similarity">
    <text evidence="2">Belongs to the protein kinase superfamily. Ser/Thr protein kinase family.</text>
</comment>
<evidence type="ECO:0000256" key="14">
    <source>
        <dbReference type="PROSITE-ProRule" id="PRU10141"/>
    </source>
</evidence>
<keyword evidence="7" id="KW-0677">Repeat</keyword>
<evidence type="ECO:0000256" key="7">
    <source>
        <dbReference type="ARBA" id="ARBA00022737"/>
    </source>
</evidence>
<evidence type="ECO:0000256" key="15">
    <source>
        <dbReference type="SAM" id="Phobius"/>
    </source>
</evidence>
<evidence type="ECO:0000313" key="19">
    <source>
        <dbReference type="Proteomes" id="UP000827721"/>
    </source>
</evidence>
<dbReference type="InterPro" id="IPR013210">
    <property type="entry name" value="LRR_N_plant-typ"/>
</dbReference>
<keyword evidence="16" id="KW-0732">Signal</keyword>
<dbReference type="CDD" id="cd14066">
    <property type="entry name" value="STKc_IRAK"/>
    <property type="match status" value="1"/>
</dbReference>
<name>A0ABQ8HKT9_9ROSI</name>
<dbReference type="SMART" id="SM00220">
    <property type="entry name" value="S_TKc"/>
    <property type="match status" value="1"/>
</dbReference>
<gene>
    <name evidence="18" type="ORF">JRO89_XS09G0090100</name>
</gene>
<dbReference type="Pfam" id="PF08263">
    <property type="entry name" value="LRRNT_2"/>
    <property type="match status" value="1"/>
</dbReference>
<keyword evidence="13" id="KW-0325">Glycoprotein</keyword>
<keyword evidence="5" id="KW-0808">Transferase</keyword>
<keyword evidence="10 14" id="KW-0067">ATP-binding</keyword>
<evidence type="ECO:0000256" key="3">
    <source>
        <dbReference type="ARBA" id="ARBA00022527"/>
    </source>
</evidence>
<feature type="chain" id="PRO_5045399012" description="Protein kinase domain-containing protein" evidence="16">
    <location>
        <begin position="20"/>
        <end position="757"/>
    </location>
</feature>
<evidence type="ECO:0000256" key="2">
    <source>
        <dbReference type="ARBA" id="ARBA00008684"/>
    </source>
</evidence>